<gene>
    <name evidence="4" type="ORF">FSUBG_12906</name>
</gene>
<dbReference type="Gene3D" id="3.90.1200.10">
    <property type="match status" value="1"/>
</dbReference>
<dbReference type="OrthoDB" id="10003767at2759"/>
<keyword evidence="4" id="KW-0808">Transferase</keyword>
<name>A0A8H5NZF6_GIBSU</name>
<dbReference type="AlphaFoldDB" id="A0A8H5NZF6"/>
<dbReference type="Proteomes" id="UP000547976">
    <property type="component" value="Unassembled WGS sequence"/>
</dbReference>
<keyword evidence="5" id="KW-1185">Reference proteome</keyword>
<dbReference type="EMBL" id="JAAOAV010000297">
    <property type="protein sequence ID" value="KAF5584109.1"/>
    <property type="molecule type" value="Genomic_DNA"/>
</dbReference>
<feature type="compositionally biased region" description="Low complexity" evidence="1">
    <location>
        <begin position="38"/>
        <end position="47"/>
    </location>
</feature>
<dbReference type="PANTHER" id="PTHR21310">
    <property type="entry name" value="AMINOGLYCOSIDE PHOSPHOTRANSFERASE-RELATED-RELATED"/>
    <property type="match status" value="1"/>
</dbReference>
<keyword evidence="2" id="KW-0732">Signal</keyword>
<dbReference type="GeneID" id="59312460"/>
<evidence type="ECO:0000259" key="3">
    <source>
        <dbReference type="Pfam" id="PF01636"/>
    </source>
</evidence>
<dbReference type="PANTHER" id="PTHR21310:SF37">
    <property type="entry name" value="AMINOGLYCOSIDE PHOSPHOTRANSFERASE DOMAIN-CONTAINING PROTEIN"/>
    <property type="match status" value="1"/>
</dbReference>
<dbReference type="InterPro" id="IPR002575">
    <property type="entry name" value="Aminoglycoside_PTrfase"/>
</dbReference>
<organism evidence="4 5">
    <name type="scientific">Gibberella subglutinans</name>
    <name type="common">Fusarium subglutinans</name>
    <dbReference type="NCBI Taxonomy" id="42677"/>
    <lineage>
        <taxon>Eukaryota</taxon>
        <taxon>Fungi</taxon>
        <taxon>Dikarya</taxon>
        <taxon>Ascomycota</taxon>
        <taxon>Pezizomycotina</taxon>
        <taxon>Sordariomycetes</taxon>
        <taxon>Hypocreomycetidae</taxon>
        <taxon>Hypocreales</taxon>
        <taxon>Nectriaceae</taxon>
        <taxon>Fusarium</taxon>
        <taxon>Fusarium fujikuroi species complex</taxon>
    </lineage>
</organism>
<proteinExistence type="predicted"/>
<dbReference type="SUPFAM" id="SSF56112">
    <property type="entry name" value="Protein kinase-like (PK-like)"/>
    <property type="match status" value="1"/>
</dbReference>
<feature type="compositionally biased region" description="Polar residues" evidence="1">
    <location>
        <begin position="56"/>
        <end position="67"/>
    </location>
</feature>
<feature type="domain" description="Aminoglycoside phosphotransferase" evidence="3">
    <location>
        <begin position="129"/>
        <end position="360"/>
    </location>
</feature>
<reference evidence="4 5" key="1">
    <citation type="submission" date="2020-05" db="EMBL/GenBank/DDBJ databases">
        <title>Identification and distribution of gene clusters putatively required for synthesis of sphingolipid metabolism inhibitors in phylogenetically diverse species of the filamentous fungus Fusarium.</title>
        <authorList>
            <person name="Kim H.-S."/>
            <person name="Busman M."/>
            <person name="Brown D.W."/>
            <person name="Divon H."/>
            <person name="Uhlig S."/>
            <person name="Proctor R.H."/>
        </authorList>
    </citation>
    <scope>NUCLEOTIDE SEQUENCE [LARGE SCALE GENOMIC DNA]</scope>
    <source>
        <strain evidence="4 5">NRRL 66333</strain>
    </source>
</reference>
<feature type="chain" id="PRO_5034657307" evidence="2">
    <location>
        <begin position="30"/>
        <end position="512"/>
    </location>
</feature>
<dbReference type="InterPro" id="IPR011009">
    <property type="entry name" value="Kinase-like_dom_sf"/>
</dbReference>
<dbReference type="RefSeq" id="XP_036531636.1">
    <property type="nucleotide sequence ID" value="XM_036677742.1"/>
</dbReference>
<dbReference type="GO" id="GO:0016740">
    <property type="term" value="F:transferase activity"/>
    <property type="evidence" value="ECO:0007669"/>
    <property type="project" value="UniProtKB-KW"/>
</dbReference>
<sequence length="512" mass="58586">MLSAIVRLFRMRWVSFLALFPSLWDRLLQLASFSTTQTSTNQDQSNDAKNKVQAPDLSNSATDTSAASLGSNQFPVLTEDQSIQARREFIESLDLSAICALASKYNSNKSCRVVNKASGSFNVCFFVKFVTDEPKWVVRVPIEPAVNNPWDKLLSEVTTIQYLEHHTQIPLPCVRAYGRGAILTKSGIGTQMFLITDFIEGHSLDRKRLLVAKEEHRRNFYSQLIDILTELHGLRFPSIGSLMPNPDDPSRPIIGPVMSMSANTLRLPPPLMFSSAMAYMKYQFSLVSGFFSPPVRDHTIEDIRHEIFALHALKRIFEQLVDPQLDHGPFILNHQDLRSPNIIVDDDLNIQGIIDWEFSSTVPRPTFTPPSWITGHDSPETDTQIHAEFCSVLNEKGTTNELCNQLKREWYTSEDTDIKFCVAHIMRRPTDATDIFYDFLCYKVIRHLSEDNLDDVVSEFFDEHPELTLHAQRQAQRCERYIQYLKENGLYETEIDKILAESKVLKAKYGWQ</sequence>
<dbReference type="InterPro" id="IPR051678">
    <property type="entry name" value="AGP_Transferase"/>
</dbReference>
<feature type="region of interest" description="Disordered" evidence="1">
    <location>
        <begin position="38"/>
        <end position="67"/>
    </location>
</feature>
<dbReference type="Pfam" id="PF01636">
    <property type="entry name" value="APH"/>
    <property type="match status" value="1"/>
</dbReference>
<comment type="caution">
    <text evidence="4">The sequence shown here is derived from an EMBL/GenBank/DDBJ whole genome shotgun (WGS) entry which is preliminary data.</text>
</comment>
<evidence type="ECO:0000256" key="1">
    <source>
        <dbReference type="SAM" id="MobiDB-lite"/>
    </source>
</evidence>
<feature type="signal peptide" evidence="2">
    <location>
        <begin position="1"/>
        <end position="29"/>
    </location>
</feature>
<evidence type="ECO:0000313" key="4">
    <source>
        <dbReference type="EMBL" id="KAF5584109.1"/>
    </source>
</evidence>
<accession>A0A8H5NZF6</accession>
<evidence type="ECO:0000313" key="5">
    <source>
        <dbReference type="Proteomes" id="UP000547976"/>
    </source>
</evidence>
<evidence type="ECO:0000256" key="2">
    <source>
        <dbReference type="SAM" id="SignalP"/>
    </source>
</evidence>
<protein>
    <submittedName>
        <fullName evidence="4">Phosphotransferase enzyme family</fullName>
    </submittedName>
</protein>